<dbReference type="EMBL" id="JAUSVX010000014">
    <property type="protein sequence ID" value="MDQ0473000.1"/>
    <property type="molecule type" value="Genomic_DNA"/>
</dbReference>
<dbReference type="RefSeq" id="WP_307280654.1">
    <property type="nucleotide sequence ID" value="NZ_JAUSVX010000014.1"/>
</dbReference>
<evidence type="ECO:0000313" key="2">
    <source>
        <dbReference type="Proteomes" id="UP001242480"/>
    </source>
</evidence>
<dbReference type="SUPFAM" id="SSF52833">
    <property type="entry name" value="Thioredoxin-like"/>
    <property type="match status" value="1"/>
</dbReference>
<comment type="caution">
    <text evidence="1">The sequence shown here is derived from an EMBL/GenBank/DDBJ whole genome shotgun (WGS) entry which is preliminary data.</text>
</comment>
<keyword evidence="2" id="KW-1185">Reference proteome</keyword>
<proteinExistence type="predicted"/>
<accession>A0ABU0JFE8</accession>
<dbReference type="PANTHER" id="PTHR36057">
    <property type="match status" value="1"/>
</dbReference>
<dbReference type="Proteomes" id="UP001242480">
    <property type="component" value="Unassembled WGS sequence"/>
</dbReference>
<name>A0ABU0JFE8_9HYPH</name>
<organism evidence="1 2">
    <name type="scientific">Labrys wisconsinensis</name>
    <dbReference type="NCBI Taxonomy" id="425677"/>
    <lineage>
        <taxon>Bacteria</taxon>
        <taxon>Pseudomonadati</taxon>
        <taxon>Pseudomonadota</taxon>
        <taxon>Alphaproteobacteria</taxon>
        <taxon>Hyphomicrobiales</taxon>
        <taxon>Xanthobacteraceae</taxon>
        <taxon>Labrys</taxon>
    </lineage>
</organism>
<dbReference type="PANTHER" id="PTHR36057:SF1">
    <property type="entry name" value="LIPOPROTEIN LIPID ATTACHMENT SITE-LIKE PROTEIN, PUTATIVE (DUF1223)-RELATED"/>
    <property type="match status" value="1"/>
</dbReference>
<evidence type="ECO:0008006" key="3">
    <source>
        <dbReference type="Google" id="ProtNLM"/>
    </source>
</evidence>
<protein>
    <recommendedName>
        <fullName evidence="3">DUF1223 domain-containing protein</fullName>
    </recommendedName>
</protein>
<gene>
    <name evidence="1" type="ORF">QO011_006033</name>
</gene>
<evidence type="ECO:0000313" key="1">
    <source>
        <dbReference type="EMBL" id="MDQ0473000.1"/>
    </source>
</evidence>
<dbReference type="InterPro" id="IPR010634">
    <property type="entry name" value="DUF1223"/>
</dbReference>
<reference evidence="1 2" key="1">
    <citation type="submission" date="2023-07" db="EMBL/GenBank/DDBJ databases">
        <title>Genomic Encyclopedia of Type Strains, Phase IV (KMG-IV): sequencing the most valuable type-strain genomes for metagenomic binning, comparative biology and taxonomic classification.</title>
        <authorList>
            <person name="Goeker M."/>
        </authorList>
    </citation>
    <scope>NUCLEOTIDE SEQUENCE [LARGE SCALE GENOMIC DNA]</scope>
    <source>
        <strain evidence="1 2">DSM 19619</strain>
    </source>
</reference>
<dbReference type="InterPro" id="IPR036249">
    <property type="entry name" value="Thioredoxin-like_sf"/>
</dbReference>
<sequence>MLAMLAGTAAAADPRRPTVVELFTSQGCSSCPPANANLARLSRRPDVLALSFGVTYWDRLGWKDVFARPEYTARQQAYEPPLGHDGPFTPQIVVDGRADVVGNELGPLEAAIGASRRGDGPQVALDAGTVRIGAGRAPAGGADIWLVRYDPHVVEVAVRAGENSGRTLPHKNVVHALTRLGTWRGEALSLPLRAAGDLSTAVLVQAPNGGQILGAVTD</sequence>
<dbReference type="Pfam" id="PF06764">
    <property type="entry name" value="DUF1223"/>
    <property type="match status" value="1"/>
</dbReference>